<evidence type="ECO:0000256" key="2">
    <source>
        <dbReference type="ARBA" id="ARBA00023125"/>
    </source>
</evidence>
<dbReference type="PRINTS" id="PR00598">
    <property type="entry name" value="HTHMARR"/>
</dbReference>
<organism evidence="5 6">
    <name type="scientific">Kouleothrix aurantiaca</name>
    <dbReference type="NCBI Taxonomy" id="186479"/>
    <lineage>
        <taxon>Bacteria</taxon>
        <taxon>Bacillati</taxon>
        <taxon>Chloroflexota</taxon>
        <taxon>Chloroflexia</taxon>
        <taxon>Chloroflexales</taxon>
        <taxon>Roseiflexineae</taxon>
        <taxon>Roseiflexaceae</taxon>
        <taxon>Kouleothrix</taxon>
    </lineage>
</organism>
<accession>A0A0P9D216</accession>
<gene>
    <name evidence="5" type="ORF">SE17_32645</name>
</gene>
<evidence type="ECO:0000259" key="4">
    <source>
        <dbReference type="PROSITE" id="PS50995"/>
    </source>
</evidence>
<dbReference type="GO" id="GO:0003677">
    <property type="term" value="F:DNA binding"/>
    <property type="evidence" value="ECO:0007669"/>
    <property type="project" value="UniProtKB-KW"/>
</dbReference>
<dbReference type="Pfam" id="PF12802">
    <property type="entry name" value="MarR_2"/>
    <property type="match status" value="1"/>
</dbReference>
<evidence type="ECO:0000313" key="6">
    <source>
        <dbReference type="Proteomes" id="UP000050509"/>
    </source>
</evidence>
<comment type="caution">
    <text evidence="5">The sequence shown here is derived from an EMBL/GenBank/DDBJ whole genome shotgun (WGS) entry which is preliminary data.</text>
</comment>
<evidence type="ECO:0000256" key="3">
    <source>
        <dbReference type="ARBA" id="ARBA00023163"/>
    </source>
</evidence>
<keyword evidence="6" id="KW-1185">Reference proteome</keyword>
<dbReference type="EMBL" id="LJCR01001970">
    <property type="protein sequence ID" value="KPV49435.1"/>
    <property type="molecule type" value="Genomic_DNA"/>
</dbReference>
<dbReference type="InterPro" id="IPR000835">
    <property type="entry name" value="HTH_MarR-typ"/>
</dbReference>
<evidence type="ECO:0000256" key="1">
    <source>
        <dbReference type="ARBA" id="ARBA00023015"/>
    </source>
</evidence>
<dbReference type="SUPFAM" id="SSF46785">
    <property type="entry name" value="Winged helix' DNA-binding domain"/>
    <property type="match status" value="1"/>
</dbReference>
<dbReference type="PATRIC" id="fig|186479.3.peg.3554"/>
<keyword evidence="2" id="KW-0238">DNA-binding</keyword>
<dbReference type="InterPro" id="IPR036390">
    <property type="entry name" value="WH_DNA-bd_sf"/>
</dbReference>
<dbReference type="Gene3D" id="1.10.10.10">
    <property type="entry name" value="Winged helix-like DNA-binding domain superfamily/Winged helix DNA-binding domain"/>
    <property type="match status" value="1"/>
</dbReference>
<keyword evidence="3" id="KW-0804">Transcription</keyword>
<dbReference type="PANTHER" id="PTHR33164:SF99">
    <property type="entry name" value="MARR FAMILY REGULATORY PROTEIN"/>
    <property type="match status" value="1"/>
</dbReference>
<dbReference type="InterPro" id="IPR039422">
    <property type="entry name" value="MarR/SlyA-like"/>
</dbReference>
<name>A0A0P9D216_9CHLR</name>
<dbReference type="PANTHER" id="PTHR33164">
    <property type="entry name" value="TRANSCRIPTIONAL REGULATOR, MARR FAMILY"/>
    <property type="match status" value="1"/>
</dbReference>
<dbReference type="PROSITE" id="PS01117">
    <property type="entry name" value="HTH_MARR_1"/>
    <property type="match status" value="1"/>
</dbReference>
<sequence>MTQHVVPSVHIEAIDRLFRELTWNGQKHAMQTLTRPEIGLTLPQMVTLLAIHDSGRCRMGDLADATMQSGGTLTGIVDRLIADGLVERVRSSNDRRVIEVALTETGRARVEEVTFARQNNMERVLSTFSERQAEQFEQLLTRFLQGLQSAMEVAENEPGTAHEVGV</sequence>
<protein>
    <recommendedName>
        <fullName evidence="4">HTH marR-type domain-containing protein</fullName>
    </recommendedName>
</protein>
<proteinExistence type="predicted"/>
<dbReference type="SMART" id="SM00347">
    <property type="entry name" value="HTH_MARR"/>
    <property type="match status" value="1"/>
</dbReference>
<keyword evidence="1" id="KW-0805">Transcription regulation</keyword>
<dbReference type="InterPro" id="IPR023187">
    <property type="entry name" value="Tscrpt_reg_MarR-type_CS"/>
</dbReference>
<dbReference type="AlphaFoldDB" id="A0A0P9D216"/>
<evidence type="ECO:0000313" key="5">
    <source>
        <dbReference type="EMBL" id="KPV49435.1"/>
    </source>
</evidence>
<dbReference type="PROSITE" id="PS50995">
    <property type="entry name" value="HTH_MARR_2"/>
    <property type="match status" value="1"/>
</dbReference>
<feature type="domain" description="HTH marR-type" evidence="4">
    <location>
        <begin position="14"/>
        <end position="145"/>
    </location>
</feature>
<reference evidence="5 6" key="1">
    <citation type="submission" date="2015-09" db="EMBL/GenBank/DDBJ databases">
        <title>Draft genome sequence of Kouleothrix aurantiaca JCM 19913.</title>
        <authorList>
            <person name="Hemp J."/>
        </authorList>
    </citation>
    <scope>NUCLEOTIDE SEQUENCE [LARGE SCALE GENOMIC DNA]</scope>
    <source>
        <strain evidence="5 6">COM-B</strain>
    </source>
</reference>
<dbReference type="GO" id="GO:0006950">
    <property type="term" value="P:response to stress"/>
    <property type="evidence" value="ECO:0007669"/>
    <property type="project" value="TreeGrafter"/>
</dbReference>
<dbReference type="GO" id="GO:0003700">
    <property type="term" value="F:DNA-binding transcription factor activity"/>
    <property type="evidence" value="ECO:0007669"/>
    <property type="project" value="InterPro"/>
</dbReference>
<dbReference type="InterPro" id="IPR036388">
    <property type="entry name" value="WH-like_DNA-bd_sf"/>
</dbReference>
<dbReference type="Proteomes" id="UP000050509">
    <property type="component" value="Unassembled WGS sequence"/>
</dbReference>